<gene>
    <name evidence="1" type="ORF">METZ01_LOCUS393880</name>
</gene>
<reference evidence="1" key="1">
    <citation type="submission" date="2018-05" db="EMBL/GenBank/DDBJ databases">
        <authorList>
            <person name="Lanie J.A."/>
            <person name="Ng W.-L."/>
            <person name="Kazmierczak K.M."/>
            <person name="Andrzejewski T.M."/>
            <person name="Davidsen T.M."/>
            <person name="Wayne K.J."/>
            <person name="Tettelin H."/>
            <person name="Glass J.I."/>
            <person name="Rusch D."/>
            <person name="Podicherti R."/>
            <person name="Tsui H.-C.T."/>
            <person name="Winkler M.E."/>
        </authorList>
    </citation>
    <scope>NUCLEOTIDE SEQUENCE</scope>
</reference>
<protein>
    <submittedName>
        <fullName evidence="1">Uncharacterized protein</fullName>
    </submittedName>
</protein>
<accession>A0A382V390</accession>
<proteinExistence type="predicted"/>
<dbReference type="AlphaFoldDB" id="A0A382V390"/>
<evidence type="ECO:0000313" key="1">
    <source>
        <dbReference type="EMBL" id="SVD41026.1"/>
    </source>
</evidence>
<name>A0A382V390_9ZZZZ</name>
<dbReference type="EMBL" id="UINC01148879">
    <property type="protein sequence ID" value="SVD41026.1"/>
    <property type="molecule type" value="Genomic_DNA"/>
</dbReference>
<organism evidence="1">
    <name type="scientific">marine metagenome</name>
    <dbReference type="NCBI Taxonomy" id="408172"/>
    <lineage>
        <taxon>unclassified sequences</taxon>
        <taxon>metagenomes</taxon>
        <taxon>ecological metagenomes</taxon>
    </lineage>
</organism>
<sequence>MIALKYIINPLFLRSRKPNKKDFSQFGFVVVKDSF</sequence>